<evidence type="ECO:0000256" key="2">
    <source>
        <dbReference type="ARBA" id="ARBA00010617"/>
    </source>
</evidence>
<dbReference type="PRINTS" id="PR00465">
    <property type="entry name" value="EP450IV"/>
</dbReference>
<dbReference type="Proteomes" id="UP001295740">
    <property type="component" value="Unassembled WGS sequence"/>
</dbReference>
<dbReference type="InterPro" id="IPR002403">
    <property type="entry name" value="Cyt_P450_E_grp-IV"/>
</dbReference>
<dbReference type="AlphaFoldDB" id="A0AAI8VST2"/>
<proteinExistence type="inferred from homology"/>
<dbReference type="Pfam" id="PF00067">
    <property type="entry name" value="p450"/>
    <property type="match status" value="1"/>
</dbReference>
<evidence type="ECO:0000313" key="9">
    <source>
        <dbReference type="Proteomes" id="UP001295740"/>
    </source>
</evidence>
<comment type="similarity">
    <text evidence="2">Belongs to the cytochrome P450 family.</text>
</comment>
<feature type="binding site" description="axial binding residue" evidence="7">
    <location>
        <position position="102"/>
    </location>
    <ligand>
        <name>heme</name>
        <dbReference type="ChEBI" id="CHEBI:30413"/>
    </ligand>
    <ligandPart>
        <name>Fe</name>
        <dbReference type="ChEBI" id="CHEBI:18248"/>
    </ligandPart>
</feature>
<dbReference type="EMBL" id="CAUWAG010000013">
    <property type="protein sequence ID" value="CAJ2510074.1"/>
    <property type="molecule type" value="Genomic_DNA"/>
</dbReference>
<dbReference type="SUPFAM" id="SSF48264">
    <property type="entry name" value="Cytochrome P450"/>
    <property type="match status" value="1"/>
</dbReference>
<dbReference type="InterPro" id="IPR036396">
    <property type="entry name" value="Cyt_P450_sf"/>
</dbReference>
<keyword evidence="3 7" id="KW-0349">Heme</keyword>
<dbReference type="GO" id="GO:0004497">
    <property type="term" value="F:monooxygenase activity"/>
    <property type="evidence" value="ECO:0007669"/>
    <property type="project" value="UniProtKB-KW"/>
</dbReference>
<dbReference type="PANTHER" id="PTHR24305">
    <property type="entry name" value="CYTOCHROME P450"/>
    <property type="match status" value="1"/>
</dbReference>
<dbReference type="PANTHER" id="PTHR24305:SF166">
    <property type="entry name" value="CYTOCHROME P450 12A4, MITOCHONDRIAL-RELATED"/>
    <property type="match status" value="1"/>
</dbReference>
<evidence type="ECO:0000256" key="1">
    <source>
        <dbReference type="ARBA" id="ARBA00001971"/>
    </source>
</evidence>
<keyword evidence="5 7" id="KW-0408">Iron</keyword>
<accession>A0AAI8VST2</accession>
<evidence type="ECO:0000256" key="7">
    <source>
        <dbReference type="PIRSR" id="PIRSR602403-1"/>
    </source>
</evidence>
<protein>
    <submittedName>
        <fullName evidence="8">Uu.00g059740.m01.CDS01</fullName>
    </submittedName>
</protein>
<evidence type="ECO:0000313" key="8">
    <source>
        <dbReference type="EMBL" id="CAJ2510074.1"/>
    </source>
</evidence>
<comment type="caution">
    <text evidence="8">The sequence shown here is derived from an EMBL/GenBank/DDBJ whole genome shotgun (WGS) entry which is preliminary data.</text>
</comment>
<dbReference type="GO" id="GO:0005506">
    <property type="term" value="F:iron ion binding"/>
    <property type="evidence" value="ECO:0007669"/>
    <property type="project" value="InterPro"/>
</dbReference>
<evidence type="ECO:0000256" key="5">
    <source>
        <dbReference type="ARBA" id="ARBA00023004"/>
    </source>
</evidence>
<keyword evidence="6" id="KW-0560">Oxidoreductase</keyword>
<sequence length="160" mass="17970">MHQGGTPVRISSFNTVDDSNLVDIRINRVLRRQARISPDIDLVYKQWVIPKGTAVGISAHTMHMDPGVFPEPCKFLPERWLGSYDPRMSRNFVPFSKGSRACWGKQLAWSEMFIVLGTLFRPNGSKMTAADCDESDVVPTRSCEIGLPKKDYKGLRVTLG</sequence>
<dbReference type="GO" id="GO:0020037">
    <property type="term" value="F:heme binding"/>
    <property type="evidence" value="ECO:0007669"/>
    <property type="project" value="InterPro"/>
</dbReference>
<evidence type="ECO:0000256" key="3">
    <source>
        <dbReference type="ARBA" id="ARBA00022617"/>
    </source>
</evidence>
<organism evidence="8 9">
    <name type="scientific">Anthostomella pinea</name>
    <dbReference type="NCBI Taxonomy" id="933095"/>
    <lineage>
        <taxon>Eukaryota</taxon>
        <taxon>Fungi</taxon>
        <taxon>Dikarya</taxon>
        <taxon>Ascomycota</taxon>
        <taxon>Pezizomycotina</taxon>
        <taxon>Sordariomycetes</taxon>
        <taxon>Xylariomycetidae</taxon>
        <taxon>Xylariales</taxon>
        <taxon>Xylariaceae</taxon>
        <taxon>Anthostomella</taxon>
    </lineage>
</organism>
<keyword evidence="4 7" id="KW-0479">Metal-binding</keyword>
<dbReference type="Gene3D" id="1.10.630.10">
    <property type="entry name" value="Cytochrome P450"/>
    <property type="match status" value="1"/>
</dbReference>
<comment type="cofactor">
    <cofactor evidence="1 7">
        <name>heme</name>
        <dbReference type="ChEBI" id="CHEBI:30413"/>
    </cofactor>
</comment>
<reference evidence="8" key="1">
    <citation type="submission" date="2023-10" db="EMBL/GenBank/DDBJ databases">
        <authorList>
            <person name="Hackl T."/>
        </authorList>
    </citation>
    <scope>NUCLEOTIDE SEQUENCE</scope>
</reference>
<evidence type="ECO:0000256" key="4">
    <source>
        <dbReference type="ARBA" id="ARBA00022723"/>
    </source>
</evidence>
<dbReference type="InterPro" id="IPR001128">
    <property type="entry name" value="Cyt_P450"/>
</dbReference>
<keyword evidence="6" id="KW-0503">Monooxygenase</keyword>
<evidence type="ECO:0000256" key="6">
    <source>
        <dbReference type="ARBA" id="ARBA00023033"/>
    </source>
</evidence>
<dbReference type="InterPro" id="IPR050121">
    <property type="entry name" value="Cytochrome_P450_monoxygenase"/>
</dbReference>
<gene>
    <name evidence="8" type="ORF">KHLLAP_LOCUS10542</name>
</gene>
<name>A0AAI8VST2_9PEZI</name>
<keyword evidence="9" id="KW-1185">Reference proteome</keyword>
<dbReference type="GO" id="GO:0016705">
    <property type="term" value="F:oxidoreductase activity, acting on paired donors, with incorporation or reduction of molecular oxygen"/>
    <property type="evidence" value="ECO:0007669"/>
    <property type="project" value="InterPro"/>
</dbReference>